<accession>A0A0A0BC28</accession>
<evidence type="ECO:0000313" key="1">
    <source>
        <dbReference type="EMBL" id="KGM03723.1"/>
    </source>
</evidence>
<name>A0A0A0BC28_9CELL</name>
<proteinExistence type="predicted"/>
<gene>
    <name evidence="1" type="ORF">Q760_14835</name>
</gene>
<organism evidence="1 2">
    <name type="scientific">Cellulomonas cellasea DSM 20118</name>
    <dbReference type="NCBI Taxonomy" id="1408250"/>
    <lineage>
        <taxon>Bacteria</taxon>
        <taxon>Bacillati</taxon>
        <taxon>Actinomycetota</taxon>
        <taxon>Actinomycetes</taxon>
        <taxon>Micrococcales</taxon>
        <taxon>Cellulomonadaceae</taxon>
        <taxon>Cellulomonas</taxon>
    </lineage>
</organism>
<evidence type="ECO:0000313" key="2">
    <source>
        <dbReference type="Proteomes" id="UP000029833"/>
    </source>
</evidence>
<sequence>MRTSPRRAAPAAGLAALVGVVTGRAGSVASSSAPADVPADAATYRCLDLAFPAAALAAGRTADTLDVGRPALEGDEVPAVDAAGTVRDVGLVPTRDLTTP</sequence>
<reference evidence="1 2" key="1">
    <citation type="submission" date="2013-10" db="EMBL/GenBank/DDBJ databases">
        <authorList>
            <person name="Wang G."/>
            <person name="Zhuang W."/>
        </authorList>
    </citation>
    <scope>NUCLEOTIDE SEQUENCE [LARGE SCALE GENOMIC DNA]</scope>
    <source>
        <strain evidence="1 2">DSM 20118</strain>
    </source>
</reference>
<comment type="caution">
    <text evidence="1">The sequence shown here is derived from an EMBL/GenBank/DDBJ whole genome shotgun (WGS) entry which is preliminary data.</text>
</comment>
<dbReference type="Proteomes" id="UP000029833">
    <property type="component" value="Unassembled WGS sequence"/>
</dbReference>
<keyword evidence="2" id="KW-1185">Reference proteome</keyword>
<dbReference type="RefSeq" id="WP_034624752.1">
    <property type="nucleotide sequence ID" value="NZ_AXNT01000006.1"/>
</dbReference>
<dbReference type="EMBL" id="AXNT01000006">
    <property type="protein sequence ID" value="KGM03723.1"/>
    <property type="molecule type" value="Genomic_DNA"/>
</dbReference>
<dbReference type="AlphaFoldDB" id="A0A0A0BC28"/>
<protein>
    <submittedName>
        <fullName evidence="1">Uncharacterized protein</fullName>
    </submittedName>
</protein>